<proteinExistence type="inferred from homology"/>
<dbReference type="Proteomes" id="UP000278035">
    <property type="component" value="Chromosome"/>
</dbReference>
<keyword evidence="4" id="KW-0145">Chemotaxis</keyword>
<dbReference type="GO" id="GO:0006935">
    <property type="term" value="P:chemotaxis"/>
    <property type="evidence" value="ECO:0007669"/>
    <property type="project" value="UniProtKB-KW"/>
</dbReference>
<keyword evidence="2" id="KW-1003">Cell membrane</keyword>
<dbReference type="PROSITE" id="PS50111">
    <property type="entry name" value="CHEMOTAXIS_TRANSDUC_2"/>
    <property type="match status" value="1"/>
</dbReference>
<keyword evidence="3" id="KW-0488">Methylation</keyword>
<keyword evidence="5" id="KW-0997">Cell inner membrane</keyword>
<evidence type="ECO:0000256" key="6">
    <source>
        <dbReference type="ARBA" id="ARBA00022692"/>
    </source>
</evidence>
<dbReference type="GO" id="GO:0005886">
    <property type="term" value="C:plasma membrane"/>
    <property type="evidence" value="ECO:0007669"/>
    <property type="project" value="UniProtKB-SubCell"/>
</dbReference>
<dbReference type="InterPro" id="IPR000014">
    <property type="entry name" value="PAS"/>
</dbReference>
<protein>
    <submittedName>
        <fullName evidence="15">PAS domain S-box protein</fullName>
    </submittedName>
</protein>
<dbReference type="SUPFAM" id="SSF58104">
    <property type="entry name" value="Methyl-accepting chemotaxis protein (MCP) signaling domain"/>
    <property type="match status" value="1"/>
</dbReference>
<evidence type="ECO:0000259" key="14">
    <source>
        <dbReference type="PROSITE" id="PS50112"/>
    </source>
</evidence>
<reference evidence="16" key="1">
    <citation type="submission" date="2018-11" db="EMBL/GenBank/DDBJ databases">
        <title>Shewanella sp. M2.</title>
        <authorList>
            <person name="Hwang Y.J."/>
            <person name="Hwang C.Y."/>
        </authorList>
    </citation>
    <scope>NUCLEOTIDE SEQUENCE [LARGE SCALE GENOMIC DNA]</scope>
    <source>
        <strain evidence="16">LMG 19866</strain>
    </source>
</reference>
<keyword evidence="6 12" id="KW-0812">Transmembrane</keyword>
<feature type="transmembrane region" description="Helical" evidence="12">
    <location>
        <begin position="146"/>
        <end position="164"/>
    </location>
</feature>
<dbReference type="Pfam" id="PF08447">
    <property type="entry name" value="PAS_3"/>
    <property type="match status" value="1"/>
</dbReference>
<dbReference type="Gene3D" id="1.10.287.950">
    <property type="entry name" value="Methyl-accepting chemotaxis protein"/>
    <property type="match status" value="1"/>
</dbReference>
<feature type="transmembrane region" description="Helical" evidence="12">
    <location>
        <begin position="170"/>
        <end position="190"/>
    </location>
</feature>
<keyword evidence="16" id="KW-1185">Reference proteome</keyword>
<evidence type="ECO:0000256" key="10">
    <source>
        <dbReference type="ARBA" id="ARBA00029447"/>
    </source>
</evidence>
<organism evidence="15 16">
    <name type="scientific">Shewanella livingstonensis</name>
    <dbReference type="NCBI Taxonomy" id="150120"/>
    <lineage>
        <taxon>Bacteria</taxon>
        <taxon>Pseudomonadati</taxon>
        <taxon>Pseudomonadota</taxon>
        <taxon>Gammaproteobacteria</taxon>
        <taxon>Alteromonadales</taxon>
        <taxon>Shewanellaceae</taxon>
        <taxon>Shewanella</taxon>
    </lineage>
</organism>
<dbReference type="EMBL" id="CP034015">
    <property type="protein sequence ID" value="AZG72154.1"/>
    <property type="molecule type" value="Genomic_DNA"/>
</dbReference>
<dbReference type="InterPro" id="IPR013655">
    <property type="entry name" value="PAS_fold_3"/>
</dbReference>
<evidence type="ECO:0000256" key="1">
    <source>
        <dbReference type="ARBA" id="ARBA00004429"/>
    </source>
</evidence>
<dbReference type="Gene3D" id="3.30.450.20">
    <property type="entry name" value="PAS domain"/>
    <property type="match status" value="1"/>
</dbReference>
<dbReference type="RefSeq" id="WP_124729756.1">
    <property type="nucleotide sequence ID" value="NZ_CBCSKC010000008.1"/>
</dbReference>
<comment type="similarity">
    <text evidence="10">Belongs to the methyl-accepting chemotaxis (MCP) protein family.</text>
</comment>
<dbReference type="FunFam" id="3.30.450.20:FF:000046">
    <property type="entry name" value="Aerotaxis sensor receptor"/>
    <property type="match status" value="1"/>
</dbReference>
<evidence type="ECO:0000256" key="2">
    <source>
        <dbReference type="ARBA" id="ARBA00022475"/>
    </source>
</evidence>
<evidence type="ECO:0000256" key="12">
    <source>
        <dbReference type="SAM" id="Phobius"/>
    </source>
</evidence>
<evidence type="ECO:0000256" key="9">
    <source>
        <dbReference type="ARBA" id="ARBA00023224"/>
    </source>
</evidence>
<dbReference type="InterPro" id="IPR004090">
    <property type="entry name" value="Chemotax_Me-accpt_rcpt"/>
</dbReference>
<evidence type="ECO:0000256" key="5">
    <source>
        <dbReference type="ARBA" id="ARBA00022519"/>
    </source>
</evidence>
<dbReference type="KEGG" id="slj:EGC82_04870"/>
<keyword evidence="8 12" id="KW-0472">Membrane</keyword>
<dbReference type="Pfam" id="PF00015">
    <property type="entry name" value="MCPsignal"/>
    <property type="match status" value="1"/>
</dbReference>
<evidence type="ECO:0000256" key="7">
    <source>
        <dbReference type="ARBA" id="ARBA00022989"/>
    </source>
</evidence>
<dbReference type="PRINTS" id="PR00260">
    <property type="entry name" value="CHEMTRNSDUCR"/>
</dbReference>
<dbReference type="PROSITE" id="PS50112">
    <property type="entry name" value="PAS"/>
    <property type="match status" value="1"/>
</dbReference>
<dbReference type="SUPFAM" id="SSF55785">
    <property type="entry name" value="PYP-like sensor domain (PAS domain)"/>
    <property type="match status" value="1"/>
</dbReference>
<dbReference type="OrthoDB" id="5675566at2"/>
<keyword evidence="9 11" id="KW-0807">Transducer</keyword>
<dbReference type="AlphaFoldDB" id="A0A3G8LRT7"/>
<dbReference type="PANTHER" id="PTHR32089:SF112">
    <property type="entry name" value="LYSOZYME-LIKE PROTEIN-RELATED"/>
    <property type="match status" value="1"/>
</dbReference>
<evidence type="ECO:0000259" key="13">
    <source>
        <dbReference type="PROSITE" id="PS50111"/>
    </source>
</evidence>
<comment type="subcellular location">
    <subcellularLocation>
        <location evidence="1">Cell inner membrane</location>
        <topology evidence="1">Multi-pass membrane protein</topology>
    </subcellularLocation>
</comment>
<accession>A0A3G8LRT7</accession>
<dbReference type="CDD" id="cd00130">
    <property type="entry name" value="PAS"/>
    <property type="match status" value="1"/>
</dbReference>
<dbReference type="SMART" id="SM00283">
    <property type="entry name" value="MA"/>
    <property type="match status" value="1"/>
</dbReference>
<feature type="domain" description="Methyl-accepting transducer" evidence="13">
    <location>
        <begin position="245"/>
        <end position="481"/>
    </location>
</feature>
<dbReference type="GO" id="GO:0007165">
    <property type="term" value="P:signal transduction"/>
    <property type="evidence" value="ECO:0007669"/>
    <property type="project" value="UniProtKB-KW"/>
</dbReference>
<evidence type="ECO:0000256" key="3">
    <source>
        <dbReference type="ARBA" id="ARBA00022481"/>
    </source>
</evidence>
<gene>
    <name evidence="15" type="ORF">EGC82_04870</name>
</gene>
<evidence type="ECO:0000313" key="16">
    <source>
        <dbReference type="Proteomes" id="UP000278035"/>
    </source>
</evidence>
<dbReference type="PANTHER" id="PTHR32089">
    <property type="entry name" value="METHYL-ACCEPTING CHEMOTAXIS PROTEIN MCPB"/>
    <property type="match status" value="1"/>
</dbReference>
<evidence type="ECO:0000256" key="8">
    <source>
        <dbReference type="ARBA" id="ARBA00023136"/>
    </source>
</evidence>
<feature type="domain" description="PAS" evidence="14">
    <location>
        <begin position="24"/>
        <end position="75"/>
    </location>
</feature>
<name>A0A3G8LRT7_9GAMM</name>
<evidence type="ECO:0000313" key="15">
    <source>
        <dbReference type="EMBL" id="AZG72154.1"/>
    </source>
</evidence>
<evidence type="ECO:0000256" key="4">
    <source>
        <dbReference type="ARBA" id="ARBA00022500"/>
    </source>
</evidence>
<evidence type="ECO:0000256" key="11">
    <source>
        <dbReference type="PROSITE-ProRule" id="PRU00284"/>
    </source>
</evidence>
<dbReference type="GO" id="GO:0004888">
    <property type="term" value="F:transmembrane signaling receptor activity"/>
    <property type="evidence" value="ECO:0007669"/>
    <property type="project" value="InterPro"/>
</dbReference>
<dbReference type="InterPro" id="IPR004089">
    <property type="entry name" value="MCPsignal_dom"/>
</dbReference>
<dbReference type="NCBIfam" id="TIGR00229">
    <property type="entry name" value="sensory_box"/>
    <property type="match status" value="1"/>
</dbReference>
<dbReference type="InterPro" id="IPR035965">
    <property type="entry name" value="PAS-like_dom_sf"/>
</dbReference>
<keyword evidence="7 12" id="KW-1133">Transmembrane helix</keyword>
<sequence length="516" mass="57179">MTTKDLIDEEVTYPSDYMILSTTDLDSIITHVNDDFMAVSGYKEDELINKPHHIVRHPDMPKAAFSDLWDTIKQGKSWMGLVKNRCKNGQYYWVNAYVTPIKRNGIICEYQSVRTQPEVELTERAQACYDAINAGKAAKPKFGASIITKLFLAWLLSAGLLMSLPYSSGFFTVVAFIVAIICFCRPLYVLKQRFSNMLMLSQKIHDNPLNQFVYTGYTDELSHFELSLRMQKAETLAVVGRIKDSGEELQQGLEEHQQQNQANQSQLVTQSQNLEQVVTAIGQMSTSVTDIAQNTTNSTTEIHHLVEQIESTKVALANSQIATTEINHLLEESRVAISSLNKQCQNVNQVVEVIESIAQQTNLLSLNAAIEAARAGEAGRGFAVVADEVRNLASRSATSAHEIHAIINSLSRTTAEAVAQMEQSHVLTDKSIDSGNMLEKSLISVSEVMSIIESNGEQISVAAEEQAAVVNQIYSNAMILQDGINQFEQNCQNAAIHSQEISGQGIRQTELVNQFN</sequence>